<accession>A0A026WCV8</accession>
<proteinExistence type="predicted"/>
<protein>
    <recommendedName>
        <fullName evidence="1">DUF4817 domain-containing protein</fullName>
    </recommendedName>
</protein>
<dbReference type="Pfam" id="PF16087">
    <property type="entry name" value="DUF4817"/>
    <property type="match status" value="1"/>
</dbReference>
<dbReference type="EMBL" id="KK107273">
    <property type="protein sequence ID" value="EZA53778.1"/>
    <property type="molecule type" value="Genomic_DNA"/>
</dbReference>
<evidence type="ECO:0000259" key="1">
    <source>
        <dbReference type="Pfam" id="PF16087"/>
    </source>
</evidence>
<gene>
    <name evidence="2" type="ORF">X777_06674</name>
</gene>
<dbReference type="OMA" id="MICLYGF"/>
<dbReference type="AlphaFoldDB" id="A0A026WCV8"/>
<organism evidence="2 3">
    <name type="scientific">Ooceraea biroi</name>
    <name type="common">Clonal raider ant</name>
    <name type="synonym">Cerapachys biroi</name>
    <dbReference type="NCBI Taxonomy" id="2015173"/>
    <lineage>
        <taxon>Eukaryota</taxon>
        <taxon>Metazoa</taxon>
        <taxon>Ecdysozoa</taxon>
        <taxon>Arthropoda</taxon>
        <taxon>Hexapoda</taxon>
        <taxon>Insecta</taxon>
        <taxon>Pterygota</taxon>
        <taxon>Neoptera</taxon>
        <taxon>Endopterygota</taxon>
        <taxon>Hymenoptera</taxon>
        <taxon>Apocrita</taxon>
        <taxon>Aculeata</taxon>
        <taxon>Formicoidea</taxon>
        <taxon>Formicidae</taxon>
        <taxon>Dorylinae</taxon>
        <taxon>Ooceraea</taxon>
    </lineage>
</organism>
<name>A0A026WCV8_OOCBI</name>
<dbReference type="InterPro" id="IPR032135">
    <property type="entry name" value="DUF4817"/>
</dbReference>
<sequence>MLYTYSIHGYVDMICLYGFCNGNISPARNEYVAQFPNRKLPNKIAFFLKFQRLRETGSFNMVLRADESFAPLQTERRSAIILQHFNQNPPTNIRRSGSELGISRHSYHLQRVQYLLPADMLRWKAFCSCF</sequence>
<keyword evidence="3" id="KW-1185">Reference proteome</keyword>
<feature type="domain" description="DUF4817" evidence="1">
    <location>
        <begin position="7"/>
        <end position="59"/>
    </location>
</feature>
<dbReference type="Proteomes" id="UP000053097">
    <property type="component" value="Unassembled WGS sequence"/>
</dbReference>
<evidence type="ECO:0000313" key="2">
    <source>
        <dbReference type="EMBL" id="EZA53778.1"/>
    </source>
</evidence>
<reference evidence="2 3" key="1">
    <citation type="journal article" date="2014" name="Curr. Biol.">
        <title>The genome of the clonal raider ant Cerapachys biroi.</title>
        <authorList>
            <person name="Oxley P.R."/>
            <person name="Ji L."/>
            <person name="Fetter-Pruneda I."/>
            <person name="McKenzie S.K."/>
            <person name="Li C."/>
            <person name="Hu H."/>
            <person name="Zhang G."/>
            <person name="Kronauer D.J."/>
        </authorList>
    </citation>
    <scope>NUCLEOTIDE SEQUENCE [LARGE SCALE GENOMIC DNA]</scope>
</reference>
<evidence type="ECO:0000313" key="3">
    <source>
        <dbReference type="Proteomes" id="UP000053097"/>
    </source>
</evidence>